<dbReference type="Proteomes" id="UP000192366">
    <property type="component" value="Unassembled WGS sequence"/>
</dbReference>
<dbReference type="AlphaFoldDB" id="A0A1W9YRG7"/>
<dbReference type="EMBL" id="MVHJ01000026">
    <property type="protein sequence ID" value="ORA02634.1"/>
    <property type="molecule type" value="Genomic_DNA"/>
</dbReference>
<comment type="similarity">
    <text evidence="2">Belongs to the NlpA lipoprotein family.</text>
</comment>
<evidence type="ECO:0000256" key="2">
    <source>
        <dbReference type="ARBA" id="ARBA00008973"/>
    </source>
</evidence>
<evidence type="ECO:0000313" key="7">
    <source>
        <dbReference type="EMBL" id="ORA02634.1"/>
    </source>
</evidence>
<keyword evidence="4" id="KW-0472">Membrane</keyword>
<evidence type="ECO:0000256" key="3">
    <source>
        <dbReference type="ARBA" id="ARBA00022729"/>
    </source>
</evidence>
<keyword evidence="6" id="KW-0449">Lipoprotein</keyword>
<sequence>MSTSSVRSVHTKGLRPLRVGATPVPHAEILENVRAVLAEYRIDLQVTVFDSFDEPNDWLASGRLHANYFQYLPFLTEFNRSTGNALTPVVPVHIEPFGLYSSRVTSLATLPEYAEVALPADAVNADRSLMMLDRLGLLDCSPDVDRLATTTDIRANPRRLVFKELTSWTMASALDDFDAVFLFGNQAMERNVHTDTALHCDRGNPVYAEYLVTSPTERTSPDIAALAAALTGPRTRLFIESMYSGQVIPAF</sequence>
<dbReference type="SUPFAM" id="SSF53850">
    <property type="entry name" value="Periplasmic binding protein-like II"/>
    <property type="match status" value="1"/>
</dbReference>
<dbReference type="PANTHER" id="PTHR30429:SF0">
    <property type="entry name" value="METHIONINE-BINDING LIPOPROTEIN METQ"/>
    <property type="match status" value="1"/>
</dbReference>
<keyword evidence="5" id="KW-0564">Palmitate</keyword>
<dbReference type="Pfam" id="PF03180">
    <property type="entry name" value="Lipoprotein_9"/>
    <property type="match status" value="1"/>
</dbReference>
<evidence type="ECO:0000256" key="4">
    <source>
        <dbReference type="ARBA" id="ARBA00023136"/>
    </source>
</evidence>
<organism evidence="7 8">
    <name type="scientific">Mycolicibacterium bacteremicum</name>
    <name type="common">Mycobacterium bacteremicum</name>
    <dbReference type="NCBI Taxonomy" id="564198"/>
    <lineage>
        <taxon>Bacteria</taxon>
        <taxon>Bacillati</taxon>
        <taxon>Actinomycetota</taxon>
        <taxon>Actinomycetes</taxon>
        <taxon>Mycobacteriales</taxon>
        <taxon>Mycobacteriaceae</taxon>
        <taxon>Mycolicibacterium</taxon>
    </lineage>
</organism>
<evidence type="ECO:0000256" key="6">
    <source>
        <dbReference type="ARBA" id="ARBA00023288"/>
    </source>
</evidence>
<keyword evidence="8" id="KW-1185">Reference proteome</keyword>
<dbReference type="RefSeq" id="WP_083061149.1">
    <property type="nucleotide sequence ID" value="NZ_JACKVM010000011.1"/>
</dbReference>
<dbReference type="GO" id="GO:0016020">
    <property type="term" value="C:membrane"/>
    <property type="evidence" value="ECO:0007669"/>
    <property type="project" value="UniProtKB-SubCell"/>
</dbReference>
<reference evidence="7 8" key="1">
    <citation type="submission" date="2017-02" db="EMBL/GenBank/DDBJ databases">
        <title>The new phylogeny of genus Mycobacterium.</title>
        <authorList>
            <person name="Tortoli E."/>
            <person name="Trovato A."/>
            <person name="Cirillo D.M."/>
        </authorList>
    </citation>
    <scope>NUCLEOTIDE SEQUENCE [LARGE SCALE GENOMIC DNA]</scope>
    <source>
        <strain evidence="7 8">DSM 45578</strain>
    </source>
</reference>
<proteinExistence type="inferred from homology"/>
<name>A0A1W9YRG7_MYCBA</name>
<dbReference type="PANTHER" id="PTHR30429">
    <property type="entry name" value="D-METHIONINE-BINDING LIPOPROTEIN METQ"/>
    <property type="match status" value="1"/>
</dbReference>
<dbReference type="OrthoDB" id="9812878at2"/>
<evidence type="ECO:0000256" key="1">
    <source>
        <dbReference type="ARBA" id="ARBA00004635"/>
    </source>
</evidence>
<evidence type="ECO:0000256" key="5">
    <source>
        <dbReference type="ARBA" id="ARBA00023139"/>
    </source>
</evidence>
<protein>
    <submittedName>
        <fullName evidence="7">Metal ABC transporter substrate-binding protein</fullName>
    </submittedName>
</protein>
<gene>
    <name evidence="7" type="ORF">BST17_22690</name>
</gene>
<keyword evidence="3" id="KW-0732">Signal</keyword>
<comment type="subcellular location">
    <subcellularLocation>
        <location evidence="1">Membrane</location>
        <topology evidence="1">Lipid-anchor</topology>
    </subcellularLocation>
</comment>
<comment type="caution">
    <text evidence="7">The sequence shown here is derived from an EMBL/GenBank/DDBJ whole genome shotgun (WGS) entry which is preliminary data.</text>
</comment>
<dbReference type="InterPro" id="IPR004872">
    <property type="entry name" value="Lipoprotein_NlpA"/>
</dbReference>
<dbReference type="Gene3D" id="3.40.190.10">
    <property type="entry name" value="Periplasmic binding protein-like II"/>
    <property type="match status" value="2"/>
</dbReference>
<accession>A0A1W9YRG7</accession>
<dbReference type="STRING" id="564198.BST17_22690"/>
<evidence type="ECO:0000313" key="8">
    <source>
        <dbReference type="Proteomes" id="UP000192366"/>
    </source>
</evidence>